<sequence>MELGVIKHTACPYPAASRRCIRHAVPRVFFWKRNRPPPMLIFVHPSDKVAGYYTPIKKCNVKDGQFPQGLLGVLLVFCPKETPWAIFHLALF</sequence>
<dbReference type="AlphaFoldDB" id="A0A1G2D1E5"/>
<evidence type="ECO:0000313" key="2">
    <source>
        <dbReference type="Proteomes" id="UP000177996"/>
    </source>
</evidence>
<name>A0A1G2D1E5_9BACT</name>
<evidence type="ECO:0000313" key="1">
    <source>
        <dbReference type="EMBL" id="OGZ07282.1"/>
    </source>
</evidence>
<dbReference type="EMBL" id="MHLL01000063">
    <property type="protein sequence ID" value="OGZ07282.1"/>
    <property type="molecule type" value="Genomic_DNA"/>
</dbReference>
<accession>A0A1G2D1E5</accession>
<reference evidence="1 2" key="1">
    <citation type="journal article" date="2016" name="Nat. Commun.">
        <title>Thousands of microbial genomes shed light on interconnected biogeochemical processes in an aquifer system.</title>
        <authorList>
            <person name="Anantharaman K."/>
            <person name="Brown C.T."/>
            <person name="Hug L.A."/>
            <person name="Sharon I."/>
            <person name="Castelle C.J."/>
            <person name="Probst A.J."/>
            <person name="Thomas B.C."/>
            <person name="Singh A."/>
            <person name="Wilkins M.J."/>
            <person name="Karaoz U."/>
            <person name="Brodie E.L."/>
            <person name="Williams K.H."/>
            <person name="Hubbard S.S."/>
            <person name="Banfield J.F."/>
        </authorList>
    </citation>
    <scope>NUCLEOTIDE SEQUENCE [LARGE SCALE GENOMIC DNA]</scope>
</reference>
<comment type="caution">
    <text evidence="1">The sequence shown here is derived from an EMBL/GenBank/DDBJ whole genome shotgun (WGS) entry which is preliminary data.</text>
</comment>
<proteinExistence type="predicted"/>
<gene>
    <name evidence="1" type="ORF">A3D65_02180</name>
</gene>
<protein>
    <submittedName>
        <fullName evidence="1">Uncharacterized protein</fullName>
    </submittedName>
</protein>
<organism evidence="1 2">
    <name type="scientific">Candidatus Lloydbacteria bacterium RIFCSPHIGHO2_02_FULL_50_13</name>
    <dbReference type="NCBI Taxonomy" id="1798661"/>
    <lineage>
        <taxon>Bacteria</taxon>
        <taxon>Candidatus Lloydiibacteriota</taxon>
    </lineage>
</organism>
<dbReference type="Proteomes" id="UP000177996">
    <property type="component" value="Unassembled WGS sequence"/>
</dbReference>